<evidence type="ECO:0000256" key="1">
    <source>
        <dbReference type="SAM" id="Phobius"/>
    </source>
</evidence>
<evidence type="ECO:0000313" key="3">
    <source>
        <dbReference type="Proteomes" id="UP000011513"/>
    </source>
</evidence>
<keyword evidence="3" id="KW-1185">Reference proteome</keyword>
<keyword evidence="1" id="KW-0472">Membrane</keyword>
<gene>
    <name evidence="2" type="ORF">C474_19349</name>
</gene>
<dbReference type="eggNOG" id="arCOG04581">
    <property type="taxonomic scope" value="Archaea"/>
</dbReference>
<dbReference type="Proteomes" id="UP000011513">
    <property type="component" value="Unassembled WGS sequence"/>
</dbReference>
<organism evidence="2 3">
    <name type="scientific">Halogeometricum pallidum JCM 14848</name>
    <dbReference type="NCBI Taxonomy" id="1227487"/>
    <lineage>
        <taxon>Archaea</taxon>
        <taxon>Methanobacteriati</taxon>
        <taxon>Methanobacteriota</taxon>
        <taxon>Stenosarchaea group</taxon>
        <taxon>Halobacteria</taxon>
        <taxon>Halobacteriales</taxon>
        <taxon>Haloferacaceae</taxon>
        <taxon>Halogeometricum</taxon>
    </lineage>
</organism>
<comment type="caution">
    <text evidence="2">The sequence shown here is derived from an EMBL/GenBank/DDBJ whole genome shotgun (WGS) entry which is preliminary data.</text>
</comment>
<feature type="transmembrane region" description="Helical" evidence="1">
    <location>
        <begin position="107"/>
        <end position="126"/>
    </location>
</feature>
<dbReference type="EMBL" id="AOIV01000043">
    <property type="protein sequence ID" value="ELZ26587.1"/>
    <property type="molecule type" value="Genomic_DNA"/>
</dbReference>
<evidence type="ECO:0000313" key="2">
    <source>
        <dbReference type="EMBL" id="ELZ26587.1"/>
    </source>
</evidence>
<dbReference type="AlphaFoldDB" id="M0CVY4"/>
<reference evidence="2 3" key="1">
    <citation type="journal article" date="2014" name="PLoS Genet.">
        <title>Phylogenetically driven sequencing of extremely halophilic archaea reveals strategies for static and dynamic osmo-response.</title>
        <authorList>
            <person name="Becker E.A."/>
            <person name="Seitzer P.M."/>
            <person name="Tritt A."/>
            <person name="Larsen D."/>
            <person name="Krusor M."/>
            <person name="Yao A.I."/>
            <person name="Wu D."/>
            <person name="Madern D."/>
            <person name="Eisen J.A."/>
            <person name="Darling A.E."/>
            <person name="Facciotti M.T."/>
        </authorList>
    </citation>
    <scope>NUCLEOTIDE SEQUENCE [LARGE SCALE GENOMIC DNA]</scope>
    <source>
        <strain evidence="2 3">JCM 14848</strain>
    </source>
</reference>
<keyword evidence="1" id="KW-1133">Transmembrane helix</keyword>
<protein>
    <submittedName>
        <fullName evidence="2">Copper resistance protein d</fullName>
    </submittedName>
</protein>
<feature type="transmembrane region" description="Helical" evidence="1">
    <location>
        <begin position="30"/>
        <end position="56"/>
    </location>
</feature>
<dbReference type="InParanoid" id="M0CVY4"/>
<feature type="transmembrane region" description="Helical" evidence="1">
    <location>
        <begin position="147"/>
        <end position="172"/>
    </location>
</feature>
<proteinExistence type="predicted"/>
<keyword evidence="1" id="KW-0812">Transmembrane</keyword>
<name>M0CVY4_HALPD</name>
<sequence>MPSSHAPNRTTGVQATGDERDDMVLDTAMVTLHVLTGALWVGSVVFVAGAVLPAALDGSLDAAPLETLADRLVYGSRAASVVMFLTGGHLAGTRYTVELLAGSGRGHLVLAMLVLWVALAALVEVGRSRLIAGLREKRVRTPVRESIAVFRAAAVVGVLLLVDGGLLTAGFAPY</sequence>
<accession>M0CVY4</accession>